<feature type="transmembrane region" description="Helical" evidence="2">
    <location>
        <begin position="151"/>
        <end position="169"/>
    </location>
</feature>
<dbReference type="PANTHER" id="PTHR14969:SF13">
    <property type="entry name" value="AT30094P"/>
    <property type="match status" value="1"/>
</dbReference>
<dbReference type="GO" id="GO:0042392">
    <property type="term" value="F:sphingosine-1-phosphate phosphatase activity"/>
    <property type="evidence" value="ECO:0007669"/>
    <property type="project" value="TreeGrafter"/>
</dbReference>
<dbReference type="Gene3D" id="1.20.144.10">
    <property type="entry name" value="Phosphatidic acid phosphatase type 2/haloperoxidase"/>
    <property type="match status" value="1"/>
</dbReference>
<keyword evidence="2" id="KW-0472">Membrane</keyword>
<dbReference type="SUPFAM" id="SSF48317">
    <property type="entry name" value="Acid phosphatase/Vanadium-dependent haloperoxidase"/>
    <property type="match status" value="1"/>
</dbReference>
<keyword evidence="2" id="KW-0812">Transmembrane</keyword>
<feature type="transmembrane region" description="Helical" evidence="2">
    <location>
        <begin position="115"/>
        <end position="139"/>
    </location>
</feature>
<dbReference type="AlphaFoldDB" id="A0A977KBT8"/>
<keyword evidence="2" id="KW-1133">Transmembrane helix</keyword>
<dbReference type="Proteomes" id="UP001063698">
    <property type="component" value="Chromosome"/>
</dbReference>
<dbReference type="Pfam" id="PF01569">
    <property type="entry name" value="PAP2"/>
    <property type="match status" value="1"/>
</dbReference>
<evidence type="ECO:0000313" key="4">
    <source>
        <dbReference type="EMBL" id="UXD22809.1"/>
    </source>
</evidence>
<dbReference type="InterPro" id="IPR036938">
    <property type="entry name" value="PAP2/HPO_sf"/>
</dbReference>
<proteinExistence type="predicted"/>
<feature type="compositionally biased region" description="Low complexity" evidence="1">
    <location>
        <begin position="180"/>
        <end position="195"/>
    </location>
</feature>
<dbReference type="EMBL" id="CP006868">
    <property type="protein sequence ID" value="UXD22809.1"/>
    <property type="molecule type" value="Genomic_DNA"/>
</dbReference>
<evidence type="ECO:0000256" key="1">
    <source>
        <dbReference type="SAM" id="MobiDB-lite"/>
    </source>
</evidence>
<dbReference type="SMART" id="SM00014">
    <property type="entry name" value="acidPPc"/>
    <property type="match status" value="1"/>
</dbReference>
<dbReference type="PANTHER" id="PTHR14969">
    <property type="entry name" value="SPHINGOSINE-1-PHOSPHATE PHOSPHOHYDROLASE"/>
    <property type="match status" value="1"/>
</dbReference>
<organism evidence="4 5">
    <name type="scientific">Ignicoccus pacificus DSM 13166</name>
    <dbReference type="NCBI Taxonomy" id="940294"/>
    <lineage>
        <taxon>Archaea</taxon>
        <taxon>Thermoproteota</taxon>
        <taxon>Thermoprotei</taxon>
        <taxon>Desulfurococcales</taxon>
        <taxon>Desulfurococcaceae</taxon>
        <taxon>Ignicoccus</taxon>
    </lineage>
</organism>
<evidence type="ECO:0000259" key="3">
    <source>
        <dbReference type="SMART" id="SM00014"/>
    </source>
</evidence>
<gene>
    <name evidence="4" type="ORF">IPA_08425</name>
</gene>
<feature type="region of interest" description="Disordered" evidence="1">
    <location>
        <begin position="174"/>
        <end position="195"/>
    </location>
</feature>
<protein>
    <recommendedName>
        <fullName evidence="3">Phosphatidic acid phosphatase type 2/haloperoxidase domain-containing protein</fullName>
    </recommendedName>
</protein>
<dbReference type="KEGG" id="ipc:IPA_08425"/>
<feature type="transmembrane region" description="Helical" evidence="2">
    <location>
        <begin position="38"/>
        <end position="58"/>
    </location>
</feature>
<name>A0A977KBT8_9CREN</name>
<feature type="domain" description="Phosphatidic acid phosphatase type 2/haloperoxidase" evidence="3">
    <location>
        <begin position="69"/>
        <end position="170"/>
    </location>
</feature>
<accession>A0A977KBT8</accession>
<dbReference type="InterPro" id="IPR000326">
    <property type="entry name" value="PAP2/HPO"/>
</dbReference>
<evidence type="ECO:0000256" key="2">
    <source>
        <dbReference type="SAM" id="Phobius"/>
    </source>
</evidence>
<keyword evidence="5" id="KW-1185">Reference proteome</keyword>
<evidence type="ECO:0000313" key="5">
    <source>
        <dbReference type="Proteomes" id="UP001063698"/>
    </source>
</evidence>
<reference evidence="4" key="1">
    <citation type="submission" date="2013-11" db="EMBL/GenBank/DDBJ databases">
        <title>Comparative genomics of Ignicoccus.</title>
        <authorList>
            <person name="Podar M."/>
        </authorList>
    </citation>
    <scope>NUCLEOTIDE SEQUENCE</scope>
    <source>
        <strain evidence="4">DSM 13166</strain>
    </source>
</reference>
<sequence>MRSRVALIAALVLLVILGPFATRIPCFSVEGLKEVAYWISYTQKLTSFIIWVVVIAYLATRKGINWKEVVLSAIALNVAVAALKCVFQSPRPIGVPASLCDIEGLGYPSGHSARAMWVALWIGYLYPQLRIPALIYAFLVGWSRIELCMHYPLDVVGGFLVGFIVFEFLRGSGGGRKVEGSQAQRGGSRGSAEGS</sequence>